<dbReference type="InterPro" id="IPR007527">
    <property type="entry name" value="Znf_SWIM"/>
</dbReference>
<dbReference type="Pfam" id="PF10551">
    <property type="entry name" value="MULE"/>
    <property type="match status" value="1"/>
</dbReference>
<protein>
    <recommendedName>
        <fullName evidence="5">SWIM-type domain-containing protein</fullName>
    </recommendedName>
</protein>
<dbReference type="PANTHER" id="PTHR31973:SF187">
    <property type="entry name" value="MUTATOR TRANSPOSASE MUDRA PROTEIN"/>
    <property type="match status" value="1"/>
</dbReference>
<keyword evidence="1" id="KW-0479">Metal-binding</keyword>
<dbReference type="Pfam" id="PF03108">
    <property type="entry name" value="DBD_Tnp_Mut"/>
    <property type="match status" value="1"/>
</dbReference>
<evidence type="ECO:0000313" key="6">
    <source>
        <dbReference type="EMBL" id="KAK9174892.1"/>
    </source>
</evidence>
<keyword evidence="3" id="KW-0862">Zinc</keyword>
<evidence type="ECO:0000256" key="3">
    <source>
        <dbReference type="ARBA" id="ARBA00022833"/>
    </source>
</evidence>
<dbReference type="InterPro" id="IPR006564">
    <property type="entry name" value="Znf_PMZ"/>
</dbReference>
<reference evidence="6 7" key="1">
    <citation type="submission" date="2024-05" db="EMBL/GenBank/DDBJ databases">
        <title>Haplotype-resolved chromosome-level genome assembly of Huyou (Citrus changshanensis).</title>
        <authorList>
            <person name="Miao C."/>
            <person name="Chen W."/>
            <person name="Wu Y."/>
            <person name="Wang L."/>
            <person name="Zhao S."/>
            <person name="Grierson D."/>
            <person name="Xu C."/>
            <person name="Chen K."/>
        </authorList>
    </citation>
    <scope>NUCLEOTIDE SEQUENCE [LARGE SCALE GENOMIC DNA]</scope>
    <source>
        <strain evidence="6">01-14</strain>
        <tissue evidence="6">Leaf</tissue>
    </source>
</reference>
<dbReference type="AlphaFoldDB" id="A0AAP0LGI1"/>
<evidence type="ECO:0000256" key="4">
    <source>
        <dbReference type="PROSITE-ProRule" id="PRU00325"/>
    </source>
</evidence>
<evidence type="ECO:0000259" key="5">
    <source>
        <dbReference type="PROSITE" id="PS50966"/>
    </source>
</evidence>
<keyword evidence="7" id="KW-1185">Reference proteome</keyword>
<dbReference type="EMBL" id="JBCGBO010000025">
    <property type="protein sequence ID" value="KAK9174892.1"/>
    <property type="molecule type" value="Genomic_DNA"/>
</dbReference>
<dbReference type="SMART" id="SM00575">
    <property type="entry name" value="ZnF_PMZ"/>
    <property type="match status" value="1"/>
</dbReference>
<keyword evidence="2 4" id="KW-0863">Zinc-finger</keyword>
<feature type="domain" description="SWIM-type" evidence="5">
    <location>
        <begin position="642"/>
        <end position="683"/>
    </location>
</feature>
<accession>A0AAP0LGI1</accession>
<evidence type="ECO:0000256" key="2">
    <source>
        <dbReference type="ARBA" id="ARBA00022771"/>
    </source>
</evidence>
<proteinExistence type="predicted"/>
<dbReference type="Pfam" id="PF04434">
    <property type="entry name" value="SWIM"/>
    <property type="match status" value="1"/>
</dbReference>
<gene>
    <name evidence="6" type="ORF">WN944_026896</name>
</gene>
<dbReference type="Proteomes" id="UP001428341">
    <property type="component" value="Unassembled WGS sequence"/>
</dbReference>
<evidence type="ECO:0000313" key="7">
    <source>
        <dbReference type="Proteomes" id="UP001428341"/>
    </source>
</evidence>
<dbReference type="GO" id="GO:0008270">
    <property type="term" value="F:zinc ion binding"/>
    <property type="evidence" value="ECO:0007669"/>
    <property type="project" value="UniProtKB-KW"/>
</dbReference>
<dbReference type="InterPro" id="IPR004332">
    <property type="entry name" value="Transposase_MuDR"/>
</dbReference>
<organism evidence="6 7">
    <name type="scientific">Citrus x changshan-huyou</name>
    <dbReference type="NCBI Taxonomy" id="2935761"/>
    <lineage>
        <taxon>Eukaryota</taxon>
        <taxon>Viridiplantae</taxon>
        <taxon>Streptophyta</taxon>
        <taxon>Embryophyta</taxon>
        <taxon>Tracheophyta</taxon>
        <taxon>Spermatophyta</taxon>
        <taxon>Magnoliopsida</taxon>
        <taxon>eudicotyledons</taxon>
        <taxon>Gunneridae</taxon>
        <taxon>Pentapetalae</taxon>
        <taxon>rosids</taxon>
        <taxon>malvids</taxon>
        <taxon>Sapindales</taxon>
        <taxon>Rutaceae</taxon>
        <taxon>Aurantioideae</taxon>
        <taxon>Citrus</taxon>
    </lineage>
</organism>
<comment type="caution">
    <text evidence="6">The sequence shown here is derived from an EMBL/GenBank/DDBJ whole genome shotgun (WGS) entry which is preliminary data.</text>
</comment>
<name>A0AAP0LGI1_9ROSI</name>
<dbReference type="InterPro" id="IPR018289">
    <property type="entry name" value="MULE_transposase_dom"/>
</dbReference>
<evidence type="ECO:0000256" key="1">
    <source>
        <dbReference type="ARBA" id="ARBA00022723"/>
    </source>
</evidence>
<sequence length="788" mass="89893">MVLVRVHILFNGEWIEQNDEYKFKGSKAKGIMIPRSTTYAELVDKIAEVIDIDTSEFEITMKFKLKTSDPMPPVTIQTNDDVEFFLEEVASGMEFRNPLCITFERRSISTVPVDRQPSPRLSWEESHAFSSYVPPSFPILSSNNFTEVNEFVTEVDCLDEPPLAVDLALGDNTPASISSRTSNNGHVPRINLLASSSNLLAIEVSGDTDVSMVKEVFESNEALQEKLKALAVKKRFQFKTPKSDKDLLVVVCMDDNCKWRLRASRLKGCNMFEIRKYYNVHTCSLDSQEKDNRQASSKLVGKNFRHKFDGASSTYKPADIMQDFQKEFGYEISYHKAWRAREFAMEMVRGSPADSYHLLPSYMAMVEKKNPGSRTFIEKDSANNFKYCFMAIGSSLRGFTSCIRHVIAVDGTFMRGKYKGTLFIATSLDGNNQLYPVAFGVGDSENDASWEWFFMKLRESISDVPNLVFISDRHGSIKKAIDKVFPTVGYGICTHHLKRNVNAHFKEVDVGALFELAAKAYRPIKFTQYMNVIRSVSLNVHQYLTDAGYEKWARSHFEGRRYGIMTTNIAESMNSVLKEARTLPIHKLMDCIIDKLQEWFAKRRDLAMDACTLMTTWVEKQLKGKLDKSHTYPVIQINFHEFIVKDGDLDGHVDVLQKTCSCNEFQIDQFPCEHVVAVCKHMRNYSVYDLCAHYYSVNAWVTAYAESIYPMGPQEEWDVSEEVRAYVLSPPMKKREVGRPRTTRIPSQGEDIVHRKCSRCGLRGHNRLTCTAATPLSEQEHSPTANQT</sequence>
<dbReference type="PANTHER" id="PTHR31973">
    <property type="entry name" value="POLYPROTEIN, PUTATIVE-RELATED"/>
    <property type="match status" value="1"/>
</dbReference>
<dbReference type="PROSITE" id="PS50966">
    <property type="entry name" value="ZF_SWIM"/>
    <property type="match status" value="1"/>
</dbReference>
<dbReference type="CDD" id="cd05992">
    <property type="entry name" value="PB1"/>
    <property type="match status" value="1"/>
</dbReference>